<reference evidence="1" key="2">
    <citation type="journal article" date="2015" name="Data Brief">
        <title>Shoot transcriptome of the giant reed, Arundo donax.</title>
        <authorList>
            <person name="Barrero R.A."/>
            <person name="Guerrero F.D."/>
            <person name="Moolhuijzen P."/>
            <person name="Goolsby J.A."/>
            <person name="Tidwell J."/>
            <person name="Bellgard S.E."/>
            <person name="Bellgard M.I."/>
        </authorList>
    </citation>
    <scope>NUCLEOTIDE SEQUENCE</scope>
    <source>
        <tissue evidence="1">Shoot tissue taken approximately 20 cm above the soil surface</tissue>
    </source>
</reference>
<proteinExistence type="predicted"/>
<name>A0A0A9AIT3_ARUDO</name>
<organism evidence="1">
    <name type="scientific">Arundo donax</name>
    <name type="common">Giant reed</name>
    <name type="synonym">Donax arundinaceus</name>
    <dbReference type="NCBI Taxonomy" id="35708"/>
    <lineage>
        <taxon>Eukaryota</taxon>
        <taxon>Viridiplantae</taxon>
        <taxon>Streptophyta</taxon>
        <taxon>Embryophyta</taxon>
        <taxon>Tracheophyta</taxon>
        <taxon>Spermatophyta</taxon>
        <taxon>Magnoliopsida</taxon>
        <taxon>Liliopsida</taxon>
        <taxon>Poales</taxon>
        <taxon>Poaceae</taxon>
        <taxon>PACMAD clade</taxon>
        <taxon>Arundinoideae</taxon>
        <taxon>Arundineae</taxon>
        <taxon>Arundo</taxon>
    </lineage>
</organism>
<dbReference type="EMBL" id="GBRH01246844">
    <property type="protein sequence ID" value="JAD51051.1"/>
    <property type="molecule type" value="Transcribed_RNA"/>
</dbReference>
<dbReference type="AlphaFoldDB" id="A0A0A9AIT3"/>
<reference evidence="1" key="1">
    <citation type="submission" date="2014-09" db="EMBL/GenBank/DDBJ databases">
        <authorList>
            <person name="Magalhaes I.L.F."/>
            <person name="Oliveira U."/>
            <person name="Santos F.R."/>
            <person name="Vidigal T.H.D.A."/>
            <person name="Brescovit A.D."/>
            <person name="Santos A.J."/>
        </authorList>
    </citation>
    <scope>NUCLEOTIDE SEQUENCE</scope>
    <source>
        <tissue evidence="1">Shoot tissue taken approximately 20 cm above the soil surface</tissue>
    </source>
</reference>
<protein>
    <submittedName>
        <fullName evidence="1">Uncharacterized protein</fullName>
    </submittedName>
</protein>
<sequence length="73" mass="8450">MKKKSQVMIVKIDLHSAHRISIISLEFSSGMLHQYFFLQHGQRTSSIEVLRSLNQNDSSNFIFKSINETISDH</sequence>
<accession>A0A0A9AIT3</accession>
<evidence type="ECO:0000313" key="1">
    <source>
        <dbReference type="EMBL" id="JAD51051.1"/>
    </source>
</evidence>